<proteinExistence type="predicted"/>
<name>X1DCS1_9ZZZZ</name>
<dbReference type="EMBL" id="BART01022966">
    <property type="protein sequence ID" value="GAH02864.1"/>
    <property type="molecule type" value="Genomic_DNA"/>
</dbReference>
<reference evidence="1" key="1">
    <citation type="journal article" date="2014" name="Front. Microbiol.">
        <title>High frequency of phylogenetically diverse reductive dehalogenase-homologous genes in deep subseafloor sedimentary metagenomes.</title>
        <authorList>
            <person name="Kawai M."/>
            <person name="Futagami T."/>
            <person name="Toyoda A."/>
            <person name="Takaki Y."/>
            <person name="Nishi S."/>
            <person name="Hori S."/>
            <person name="Arai W."/>
            <person name="Tsubouchi T."/>
            <person name="Morono Y."/>
            <person name="Uchiyama I."/>
            <person name="Ito T."/>
            <person name="Fujiyama A."/>
            <person name="Inagaki F."/>
            <person name="Takami H."/>
        </authorList>
    </citation>
    <scope>NUCLEOTIDE SEQUENCE</scope>
    <source>
        <strain evidence="1">Expedition CK06-06</strain>
    </source>
</reference>
<dbReference type="AlphaFoldDB" id="X1DCS1"/>
<feature type="non-terminal residue" evidence="1">
    <location>
        <position position="197"/>
    </location>
</feature>
<protein>
    <submittedName>
        <fullName evidence="1">Uncharacterized protein</fullName>
    </submittedName>
</protein>
<sequence length="197" mass="22367">MKKKILVILVCTLLTVVTSLGVAGQTIEMSQQKEPLLEEPTPVKKVKEIPVPWQFWEQDPNGVWDIIVLPLEVERSVALVRAYAVLDEEIPLEDLMWDATMEMDLKMIDHPMEPYILGAGDEVEYLIPTMPEDRAVIVRYSVAWAETPDVIEAHFINEAILEGGRQILGSLSNFDVHNDYDGDITNFELELYGRITT</sequence>
<evidence type="ECO:0000313" key="1">
    <source>
        <dbReference type="EMBL" id="GAH02864.1"/>
    </source>
</evidence>
<gene>
    <name evidence="1" type="ORF">S01H4_41923</name>
</gene>
<organism evidence="1">
    <name type="scientific">marine sediment metagenome</name>
    <dbReference type="NCBI Taxonomy" id="412755"/>
    <lineage>
        <taxon>unclassified sequences</taxon>
        <taxon>metagenomes</taxon>
        <taxon>ecological metagenomes</taxon>
    </lineage>
</organism>
<accession>X1DCS1</accession>
<comment type="caution">
    <text evidence="1">The sequence shown here is derived from an EMBL/GenBank/DDBJ whole genome shotgun (WGS) entry which is preliminary data.</text>
</comment>